<sequence>MTRFDESVLTPDPTTRRSILQVLDAALDAVDPFAAVQNVLQRQGEILTVADPSDPETKAASTYDLARYRRIFVVAAGKAAAPMCSAVEAVLQHRVNSGVAVTKYDHAQPDGPASTTASRIRVVEAGHPIPDEAGVLAGKEMLALVEQANADDLVIALLSGGGSALLVAPANESAAASGQTVPALTLTDMQGMTDALLACGATINEMNCLRKHASAVKGGQLARSAAPATLLTLALSDVIGSPLDVIASGPTVPDESTWADAWAIVEKYGIDTALPAAVRKRLQAGLAGDIPDTPKAHDPVFDNCNTLVVADNRTAASAALAKATELGYNTVLLSTYVEGEAAEVAKVLVGLGREVLDSGQPLPAPACLILGGETTVNLGDSPGQGGRNQELALAASLALQHVPGITIVSLATDGTDGPTDSAGGLADSGTVARGEHAGLSASDHLRRHDAYPYLRAAADLLLTGPTQTNVNDLLFVFVQDM</sequence>
<evidence type="ECO:0000259" key="1">
    <source>
        <dbReference type="Pfam" id="PF05161"/>
    </source>
</evidence>
<dbReference type="InterPro" id="IPR007835">
    <property type="entry name" value="MOFRL"/>
</dbReference>
<dbReference type="PANTHER" id="PTHR12227">
    <property type="entry name" value="GLYCERATE KINASE"/>
    <property type="match status" value="1"/>
</dbReference>
<dbReference type="Gene3D" id="3.40.50.10180">
    <property type="entry name" value="Glycerate kinase, MOFRL-like N-terminal domain"/>
    <property type="match status" value="1"/>
</dbReference>
<proteinExistence type="predicted"/>
<dbReference type="InterPro" id="IPR038614">
    <property type="entry name" value="GK_N_sf"/>
</dbReference>
<feature type="domain" description="MOFRL" evidence="1">
    <location>
        <begin position="366"/>
        <end position="472"/>
    </location>
</feature>
<keyword evidence="3" id="KW-0418">Kinase</keyword>
<evidence type="ECO:0000313" key="3">
    <source>
        <dbReference type="EMBL" id="MXY94571.1"/>
    </source>
</evidence>
<organism evidence="3">
    <name type="scientific">Caldilineaceae bacterium SB0664_bin_27</name>
    <dbReference type="NCBI Taxonomy" id="2605260"/>
    <lineage>
        <taxon>Bacteria</taxon>
        <taxon>Bacillati</taxon>
        <taxon>Chloroflexota</taxon>
        <taxon>Caldilineae</taxon>
        <taxon>Caldilineales</taxon>
        <taxon>Caldilineaceae</taxon>
    </lineage>
</organism>
<dbReference type="AlphaFoldDB" id="A0A6B0YVZ0"/>
<dbReference type="SUPFAM" id="SSF82544">
    <property type="entry name" value="GckA/TtuD-like"/>
    <property type="match status" value="1"/>
</dbReference>
<accession>A0A6B0YVZ0</accession>
<dbReference type="Pfam" id="PF13660">
    <property type="entry name" value="DUF4147"/>
    <property type="match status" value="1"/>
</dbReference>
<evidence type="ECO:0000259" key="2">
    <source>
        <dbReference type="Pfam" id="PF13660"/>
    </source>
</evidence>
<feature type="domain" description="MOFRL-associated" evidence="2">
    <location>
        <begin position="20"/>
        <end position="283"/>
    </location>
</feature>
<dbReference type="GO" id="GO:0005737">
    <property type="term" value="C:cytoplasm"/>
    <property type="evidence" value="ECO:0007669"/>
    <property type="project" value="TreeGrafter"/>
</dbReference>
<dbReference type="PANTHER" id="PTHR12227:SF0">
    <property type="entry name" value="GLYCERATE KINASE"/>
    <property type="match status" value="1"/>
</dbReference>
<dbReference type="Gene3D" id="3.40.1480.10">
    <property type="entry name" value="MOFRL domain"/>
    <property type="match status" value="1"/>
</dbReference>
<name>A0A6B0YVZ0_9CHLR</name>
<dbReference type="Pfam" id="PF05161">
    <property type="entry name" value="MOFRL"/>
    <property type="match status" value="1"/>
</dbReference>
<dbReference type="GO" id="GO:0008887">
    <property type="term" value="F:glycerate kinase activity"/>
    <property type="evidence" value="ECO:0007669"/>
    <property type="project" value="InterPro"/>
</dbReference>
<comment type="caution">
    <text evidence="3">The sequence shown here is derived from an EMBL/GenBank/DDBJ whole genome shotgun (WGS) entry which is preliminary data.</text>
</comment>
<keyword evidence="3" id="KW-0808">Transferase</keyword>
<reference evidence="3" key="1">
    <citation type="submission" date="2019-09" db="EMBL/GenBank/DDBJ databases">
        <title>Characterisation of the sponge microbiome using genome-centric metagenomics.</title>
        <authorList>
            <person name="Engelberts J.P."/>
            <person name="Robbins S.J."/>
            <person name="De Goeij J.M."/>
            <person name="Aranda M."/>
            <person name="Bell S.C."/>
            <person name="Webster N.S."/>
        </authorList>
    </citation>
    <scope>NUCLEOTIDE SEQUENCE</scope>
    <source>
        <strain evidence="3">SB0664_bin_27</strain>
    </source>
</reference>
<protein>
    <submittedName>
        <fullName evidence="3">Glycerate kinase</fullName>
    </submittedName>
</protein>
<dbReference type="InterPro" id="IPR039760">
    <property type="entry name" value="MOFRL_protein"/>
</dbReference>
<dbReference type="InterPro" id="IPR037035">
    <property type="entry name" value="GK-like_C_sf"/>
</dbReference>
<dbReference type="EMBL" id="VXRG01000115">
    <property type="protein sequence ID" value="MXY94571.1"/>
    <property type="molecule type" value="Genomic_DNA"/>
</dbReference>
<dbReference type="InterPro" id="IPR025286">
    <property type="entry name" value="MOFRL_assoc_dom"/>
</dbReference>
<dbReference type="FunFam" id="3.40.1480.10:FF:000002">
    <property type="entry name" value="Glycerate kinase"/>
    <property type="match status" value="1"/>
</dbReference>
<gene>
    <name evidence="3" type="ORF">F4Y42_14105</name>
</gene>